<dbReference type="InterPro" id="IPR008928">
    <property type="entry name" value="6-hairpin_glycosidase_sf"/>
</dbReference>
<dbReference type="Proteomes" id="UP001178507">
    <property type="component" value="Unassembled WGS sequence"/>
</dbReference>
<accession>A0AA36I2Q9</accession>
<proteinExistence type="predicted"/>
<feature type="chain" id="PRO_5041267765" description="GH15-like domain-containing protein" evidence="1">
    <location>
        <begin position="21"/>
        <end position="567"/>
    </location>
</feature>
<name>A0AA36I2Q9_9DINO</name>
<feature type="domain" description="GH15-like" evidence="2">
    <location>
        <begin position="86"/>
        <end position="550"/>
    </location>
</feature>
<dbReference type="InterPro" id="IPR012341">
    <property type="entry name" value="6hp_glycosidase-like_sf"/>
</dbReference>
<dbReference type="GO" id="GO:0005975">
    <property type="term" value="P:carbohydrate metabolic process"/>
    <property type="evidence" value="ECO:0007669"/>
    <property type="project" value="InterPro"/>
</dbReference>
<organism evidence="3 4">
    <name type="scientific">Effrenium voratum</name>
    <dbReference type="NCBI Taxonomy" id="2562239"/>
    <lineage>
        <taxon>Eukaryota</taxon>
        <taxon>Sar</taxon>
        <taxon>Alveolata</taxon>
        <taxon>Dinophyceae</taxon>
        <taxon>Suessiales</taxon>
        <taxon>Symbiodiniaceae</taxon>
        <taxon>Effrenium</taxon>
    </lineage>
</organism>
<keyword evidence="4" id="KW-1185">Reference proteome</keyword>
<dbReference type="AlphaFoldDB" id="A0AA36I2Q9"/>
<comment type="caution">
    <text evidence="3">The sequence shown here is derived from an EMBL/GenBank/DDBJ whole genome shotgun (WGS) entry which is preliminary data.</text>
</comment>
<dbReference type="EMBL" id="CAUJNA010000669">
    <property type="protein sequence ID" value="CAJ1379974.1"/>
    <property type="molecule type" value="Genomic_DNA"/>
</dbReference>
<dbReference type="Pfam" id="PF00723">
    <property type="entry name" value="Glyco_hydro_15"/>
    <property type="match status" value="1"/>
</dbReference>
<protein>
    <recommendedName>
        <fullName evidence="2">GH15-like domain-containing protein</fullName>
    </recommendedName>
</protein>
<dbReference type="GO" id="GO:0004553">
    <property type="term" value="F:hydrolase activity, hydrolyzing O-glycosyl compounds"/>
    <property type="evidence" value="ECO:0007669"/>
    <property type="project" value="TreeGrafter"/>
</dbReference>
<evidence type="ECO:0000313" key="3">
    <source>
        <dbReference type="EMBL" id="CAJ1379974.1"/>
    </source>
</evidence>
<feature type="signal peptide" evidence="1">
    <location>
        <begin position="1"/>
        <end position="20"/>
    </location>
</feature>
<keyword evidence="1" id="KW-0732">Signal</keyword>
<evidence type="ECO:0000259" key="2">
    <source>
        <dbReference type="Pfam" id="PF00723"/>
    </source>
</evidence>
<dbReference type="PANTHER" id="PTHR31616">
    <property type="entry name" value="TREHALASE"/>
    <property type="match status" value="1"/>
</dbReference>
<gene>
    <name evidence="3" type="ORF">EVOR1521_LOCUS8053</name>
</gene>
<dbReference type="Gene3D" id="1.50.10.10">
    <property type="match status" value="1"/>
</dbReference>
<dbReference type="PANTHER" id="PTHR31616:SF9">
    <property type="entry name" value="GLUCOAMYLASE, INTRACELLULAR SPORULATION-SPECIFIC"/>
    <property type="match status" value="1"/>
</dbReference>
<reference evidence="3" key="1">
    <citation type="submission" date="2023-08" db="EMBL/GenBank/DDBJ databases">
        <authorList>
            <person name="Chen Y."/>
            <person name="Shah S."/>
            <person name="Dougan E. K."/>
            <person name="Thang M."/>
            <person name="Chan C."/>
        </authorList>
    </citation>
    <scope>NUCLEOTIDE SEQUENCE</scope>
</reference>
<sequence length="567" mass="61751">MAPLLRFCTAFLGVIASSSAELDADEPGVSMLQADSRGVRRSASNPLLVAALTDGMLDYLADSDAPYTAEEVGHIAANMAANFFPNGTLVAAPSKVSSNHSNDYFFMWQRDAALTMRTLLRITVAAPGGKFAAIIGDVGSPIRQQLVRYAELLPKLWNQADPNTMCPPWYKDQPGWCPPLGEPKYFVNGSVYDQPWGRPQNDGPALAAVYLSDLLNAILDDGGNSTGDFTAELLRGGGTEGILYDALDFVNTWYNEGSVGPWEEIYGNHFFVAEVQRKALLEGARVAKRMGQDGDAQWPKSGYKNWVYSAGNLRGASESFFSEETLVVKATVGRQQGLAGPKCLSSERVLLETGEVWPTMVEFPCELDVNTVIAANFVFNSKAAGDSVIPPYDARLLRTTKKLIQSMAPNYQVNAVDRAKGLAGLLVGRYPGDTYCGYGECGKEDYGNPWFLTTHALAEQMYWSAWAICSGMDVAGHVQPLMDELRKESRMGSRVSPMELGDAIMKNAKAHAIMPGVHMSEQIKMRGPDVGKQAGVPDLTWSYASALDALLARHEATTACRRSLPWR</sequence>
<evidence type="ECO:0000313" key="4">
    <source>
        <dbReference type="Proteomes" id="UP001178507"/>
    </source>
</evidence>
<dbReference type="SUPFAM" id="SSF48208">
    <property type="entry name" value="Six-hairpin glycosidases"/>
    <property type="match status" value="1"/>
</dbReference>
<dbReference type="InterPro" id="IPR011613">
    <property type="entry name" value="GH15-like"/>
</dbReference>
<evidence type="ECO:0000256" key="1">
    <source>
        <dbReference type="SAM" id="SignalP"/>
    </source>
</evidence>